<dbReference type="EMBL" id="CAADFH010000007">
    <property type="protein sequence ID" value="VFJ89436.1"/>
    <property type="molecule type" value="Genomic_DNA"/>
</dbReference>
<dbReference type="AlphaFoldDB" id="A0A450UB83"/>
<accession>A0A450UB83</accession>
<name>A0A450UB83_9GAMM</name>
<feature type="compositionally biased region" description="Basic and acidic residues" evidence="2">
    <location>
        <begin position="10"/>
        <end position="22"/>
    </location>
</feature>
<proteinExistence type="inferred from homology"/>
<evidence type="ECO:0000256" key="2">
    <source>
        <dbReference type="SAM" id="MobiDB-lite"/>
    </source>
</evidence>
<comment type="similarity">
    <text evidence="1">Belongs to the phD/YefM antitoxin family.</text>
</comment>
<reference evidence="3" key="1">
    <citation type="submission" date="2019-02" db="EMBL/GenBank/DDBJ databases">
        <authorList>
            <person name="Gruber-Vodicka R. H."/>
            <person name="Seah K. B. B."/>
        </authorList>
    </citation>
    <scope>NUCLEOTIDE SEQUENCE</scope>
    <source>
        <strain evidence="3">BECK_M6</strain>
    </source>
</reference>
<protein>
    <submittedName>
        <fullName evidence="3">Antitoxin component YafN of the YafNO toxin-antitoxin module, PHD/YefM family</fullName>
    </submittedName>
</protein>
<organism evidence="3">
    <name type="scientific">Candidatus Kentrum sp. LFY</name>
    <dbReference type="NCBI Taxonomy" id="2126342"/>
    <lineage>
        <taxon>Bacteria</taxon>
        <taxon>Pseudomonadati</taxon>
        <taxon>Pseudomonadota</taxon>
        <taxon>Gammaproteobacteria</taxon>
        <taxon>Candidatus Kentrum</taxon>
    </lineage>
</organism>
<gene>
    <name evidence="3" type="ORF">BECKLFY1418A_GA0070994_100751</name>
</gene>
<feature type="region of interest" description="Disordered" evidence="2">
    <location>
        <begin position="1"/>
        <end position="22"/>
    </location>
</feature>
<evidence type="ECO:0000256" key="1">
    <source>
        <dbReference type="ARBA" id="ARBA00009981"/>
    </source>
</evidence>
<sequence length="138" mass="15600">MRLRVSTSTRLDRLSGGEAVGEPKESLLDVHEVGFDSERSSTNDDHPRSIYDTWENPMISVTTMASVFKLKEDPLALLSAAANTPVAICDDDRPTAYLISAKTYEWMMEMLDDYVLLQIAKERQNQKDEAMEVKLDDL</sequence>
<dbReference type="SUPFAM" id="SSF143120">
    <property type="entry name" value="YefM-like"/>
    <property type="match status" value="1"/>
</dbReference>
<dbReference type="InterPro" id="IPR036165">
    <property type="entry name" value="YefM-like_sf"/>
</dbReference>
<evidence type="ECO:0000313" key="3">
    <source>
        <dbReference type="EMBL" id="VFJ89436.1"/>
    </source>
</evidence>